<feature type="binding site" evidence="7">
    <location>
        <position position="271"/>
    </location>
    <ligand>
        <name>chlorophyll a</name>
        <dbReference type="ChEBI" id="CHEBI:58416"/>
        <label>1</label>
    </ligand>
</feature>
<evidence type="ECO:0000256" key="1">
    <source>
        <dbReference type="ARBA" id="ARBA00004334"/>
    </source>
</evidence>
<evidence type="ECO:0000256" key="6">
    <source>
        <dbReference type="ARBA" id="ARBA00022991"/>
    </source>
</evidence>
<dbReference type="EMBL" id="DF237371">
    <property type="protein sequence ID" value="GAQ88363.1"/>
    <property type="molecule type" value="Genomic_DNA"/>
</dbReference>
<name>A0A1Y1ICP7_KLENI</name>
<evidence type="ECO:0000256" key="5">
    <source>
        <dbReference type="ARBA" id="ARBA00022640"/>
    </source>
</evidence>
<feature type="binding site" description="axial binding residue" evidence="7">
    <location>
        <position position="232"/>
    </location>
    <ligand>
        <name>chlorophyll b</name>
        <dbReference type="ChEBI" id="CHEBI:61721"/>
        <label>1</label>
    </ligand>
    <ligandPart>
        <name>Mg</name>
        <dbReference type="ChEBI" id="CHEBI:25107"/>
    </ligandPart>
</feature>
<feature type="binding site" description="axial binding residue" evidence="7">
    <location>
        <position position="212"/>
    </location>
    <ligand>
        <name>chlorophyll b</name>
        <dbReference type="ChEBI" id="CHEBI:61721"/>
        <label>1</label>
    </ligand>
    <ligandPart>
        <name>Mg</name>
        <dbReference type="ChEBI" id="CHEBI:25107"/>
    </ligandPart>
</feature>
<keyword evidence="2 7" id="KW-0148">Chlorophyll</keyword>
<proteinExistence type="inferred from homology"/>
<dbReference type="GO" id="GO:0009416">
    <property type="term" value="P:response to light stimulus"/>
    <property type="evidence" value="ECO:0000318"/>
    <property type="project" value="GO_Central"/>
</dbReference>
<gene>
    <name evidence="9" type="ORF">KFL_004220020</name>
</gene>
<feature type="binding site" evidence="7">
    <location>
        <position position="206"/>
    </location>
    <ligand>
        <name>chlorophyll a</name>
        <dbReference type="ChEBI" id="CHEBI:58416"/>
        <label>1</label>
    </ligand>
</feature>
<comment type="subcellular location">
    <subcellularLocation>
        <location evidence="1 8">Plastid</location>
        <location evidence="1 8">Chloroplast thylakoid membrane</location>
    </subcellularLocation>
</comment>
<dbReference type="SUPFAM" id="SSF103511">
    <property type="entry name" value="Chlorophyll a-b binding protein"/>
    <property type="match status" value="1"/>
</dbReference>
<feature type="binding site" description="axial binding residue" evidence="7">
    <location>
        <position position="224"/>
    </location>
    <ligand>
        <name>chlorophyll b</name>
        <dbReference type="ChEBI" id="CHEBI:61721"/>
        <label>1</label>
    </ligand>
    <ligandPart>
        <name>Mg</name>
        <dbReference type="ChEBI" id="CHEBI:25107"/>
    </ligandPart>
</feature>
<comment type="similarity">
    <text evidence="8">Belongs to the light-harvesting chlorophyll a/b-binding (LHC) protein family.</text>
</comment>
<dbReference type="AlphaFoldDB" id="A0A1Y1ICP7"/>
<dbReference type="OrthoDB" id="423598at2759"/>
<organism evidence="9 10">
    <name type="scientific">Klebsormidium nitens</name>
    <name type="common">Green alga</name>
    <name type="synonym">Ulothrix nitens</name>
    <dbReference type="NCBI Taxonomy" id="105231"/>
    <lineage>
        <taxon>Eukaryota</taxon>
        <taxon>Viridiplantae</taxon>
        <taxon>Streptophyta</taxon>
        <taxon>Klebsormidiophyceae</taxon>
        <taxon>Klebsormidiales</taxon>
        <taxon>Klebsormidiaceae</taxon>
        <taxon>Klebsormidium</taxon>
    </lineage>
</organism>
<dbReference type="GO" id="GO:0009535">
    <property type="term" value="C:chloroplast thylakoid membrane"/>
    <property type="evidence" value="ECO:0000318"/>
    <property type="project" value="GO_Central"/>
</dbReference>
<keyword evidence="8" id="KW-0793">Thylakoid</keyword>
<comment type="function">
    <text evidence="8">The light-harvesting complex (LHC) functions as a light receptor, it captures and delivers excitation energy to photosystems with which it is closely associated.</text>
</comment>
<feature type="binding site" description="axial binding residue" evidence="7">
    <location>
        <position position="165"/>
    </location>
    <ligand>
        <name>chlorophyll b</name>
        <dbReference type="ChEBI" id="CHEBI:61721"/>
        <label>1</label>
    </ligand>
    <ligandPart>
        <name>Mg</name>
        <dbReference type="ChEBI" id="CHEBI:25107"/>
    </ligandPart>
</feature>
<dbReference type="InterPro" id="IPR022796">
    <property type="entry name" value="Chloroa_b-bind"/>
</dbReference>
<feature type="binding site" evidence="7">
    <location>
        <position position="274"/>
    </location>
    <ligand>
        <name>chlorophyll a</name>
        <dbReference type="ChEBI" id="CHEBI:58416"/>
        <label>1</label>
    </ligand>
</feature>
<keyword evidence="4 8" id="KW-0602">Photosynthesis</keyword>
<dbReference type="Pfam" id="PF00504">
    <property type="entry name" value="Chloroa_b-bind"/>
    <property type="match status" value="1"/>
</dbReference>
<evidence type="ECO:0000313" key="10">
    <source>
        <dbReference type="Proteomes" id="UP000054558"/>
    </source>
</evidence>
<feature type="binding site" evidence="7">
    <location>
        <position position="196"/>
    </location>
    <ligand>
        <name>chlorophyll a</name>
        <dbReference type="ChEBI" id="CHEBI:58416"/>
        <label>1</label>
    </ligand>
</feature>
<dbReference type="GO" id="GO:0009768">
    <property type="term" value="P:photosynthesis, light harvesting in photosystem I"/>
    <property type="evidence" value="ECO:0000318"/>
    <property type="project" value="GO_Central"/>
</dbReference>
<sequence length="306" mass="33137">MAATVLSRTLAAGPSFLTGSSAHLLQTPQCRSAPTFKACGVRAKMAEPTDEDMANVGLDDVFNLIDQAERNDPSPDVRIDSKRRLTGWARWYKEFGKSLPKGVDATKALYGPERPKWKGAFTSAADVPDYLKGQYAGDYGIDVLGFCKDEKAFARLRAQELFNARWAMLGVVGMLYPEFFPASEGFEPVWFKTGAQIFDPAGIDYLGAPNVVNAHSIIAVAAFQAVLMGGAEFARLKAPKEMDGLYPGGKAFDPLGFSTDPESLAELKVKEIKNGRLAMLAAAGFFAQGALTGVGPLQNLKDWLHF</sequence>
<keyword evidence="3 8" id="KW-0150">Chloroplast</keyword>
<dbReference type="STRING" id="105231.A0A1Y1ICP7"/>
<feature type="binding site" evidence="7">
    <location>
        <position position="270"/>
    </location>
    <ligand>
        <name>chlorophyll a</name>
        <dbReference type="ChEBI" id="CHEBI:58416"/>
        <label>1</label>
    </ligand>
</feature>
<evidence type="ECO:0000256" key="3">
    <source>
        <dbReference type="ARBA" id="ARBA00022528"/>
    </source>
</evidence>
<dbReference type="InterPro" id="IPR001344">
    <property type="entry name" value="Chloro_AB-bd_pln"/>
</dbReference>
<dbReference type="GO" id="GO:0009523">
    <property type="term" value="C:photosystem II"/>
    <property type="evidence" value="ECO:0007669"/>
    <property type="project" value="UniProtKB-KW"/>
</dbReference>
<evidence type="ECO:0000256" key="2">
    <source>
        <dbReference type="ARBA" id="ARBA00022494"/>
    </source>
</evidence>
<dbReference type="OMA" id="SWICRAV"/>
<feature type="binding site" evidence="7">
    <location>
        <position position="216"/>
    </location>
    <ligand>
        <name>chlorophyll a</name>
        <dbReference type="ChEBI" id="CHEBI:58416"/>
        <label>5</label>
    </ligand>
</feature>
<keyword evidence="10" id="KW-1185">Reference proteome</keyword>
<reference evidence="9 10" key="1">
    <citation type="journal article" date="2014" name="Nat. Commun.">
        <title>Klebsormidium flaccidum genome reveals primary factors for plant terrestrial adaptation.</title>
        <authorList>
            <person name="Hori K."/>
            <person name="Maruyama F."/>
            <person name="Fujisawa T."/>
            <person name="Togashi T."/>
            <person name="Yamamoto N."/>
            <person name="Seo M."/>
            <person name="Sato S."/>
            <person name="Yamada T."/>
            <person name="Mori H."/>
            <person name="Tajima N."/>
            <person name="Moriyama T."/>
            <person name="Ikeuchi M."/>
            <person name="Watanabe M."/>
            <person name="Wada H."/>
            <person name="Kobayashi K."/>
            <person name="Saito M."/>
            <person name="Masuda T."/>
            <person name="Sasaki-Sekimoto Y."/>
            <person name="Mashiguchi K."/>
            <person name="Awai K."/>
            <person name="Shimojima M."/>
            <person name="Masuda S."/>
            <person name="Iwai M."/>
            <person name="Nobusawa T."/>
            <person name="Narise T."/>
            <person name="Kondo S."/>
            <person name="Saito H."/>
            <person name="Sato R."/>
            <person name="Murakawa M."/>
            <person name="Ihara Y."/>
            <person name="Oshima-Yamada Y."/>
            <person name="Ohtaka K."/>
            <person name="Satoh M."/>
            <person name="Sonobe K."/>
            <person name="Ishii M."/>
            <person name="Ohtani R."/>
            <person name="Kanamori-Sato M."/>
            <person name="Honoki R."/>
            <person name="Miyazaki D."/>
            <person name="Mochizuki H."/>
            <person name="Umetsu J."/>
            <person name="Higashi K."/>
            <person name="Shibata D."/>
            <person name="Kamiya Y."/>
            <person name="Sato N."/>
            <person name="Nakamura Y."/>
            <person name="Tabata S."/>
            <person name="Ida S."/>
            <person name="Kurokawa K."/>
            <person name="Ohta H."/>
        </authorList>
    </citation>
    <scope>NUCLEOTIDE SEQUENCE [LARGE SCALE GENOMIC DNA]</scope>
    <source>
        <strain evidence="9 10">NIES-2285</strain>
    </source>
</reference>
<accession>A0A1Y1ICP7</accession>
<dbReference type="Gene3D" id="1.10.3460.10">
    <property type="entry name" value="Chlorophyll a/b binding protein domain"/>
    <property type="match status" value="1"/>
</dbReference>
<dbReference type="GO" id="GO:0016168">
    <property type="term" value="F:chlorophyll binding"/>
    <property type="evidence" value="ECO:0007669"/>
    <property type="project" value="UniProtKB-KW"/>
</dbReference>
<keyword evidence="6 8" id="KW-0157">Chromophore</keyword>
<evidence type="ECO:0000256" key="7">
    <source>
        <dbReference type="PIRSR" id="PIRSR601344-1"/>
    </source>
</evidence>
<feature type="binding site" evidence="7">
    <location>
        <position position="276"/>
    </location>
    <ligand>
        <name>chlorophyll a</name>
        <dbReference type="ChEBI" id="CHEBI:58416"/>
        <label>1</label>
    </ligand>
</feature>
<dbReference type="PANTHER" id="PTHR21649">
    <property type="entry name" value="CHLOROPHYLL A/B BINDING PROTEIN"/>
    <property type="match status" value="1"/>
</dbReference>
<keyword evidence="8" id="KW-0604">Photosystem II</keyword>
<evidence type="ECO:0000256" key="8">
    <source>
        <dbReference type="RuleBase" id="RU363080"/>
    </source>
</evidence>
<dbReference type="Proteomes" id="UP000054558">
    <property type="component" value="Unassembled WGS sequence"/>
</dbReference>
<evidence type="ECO:0000313" key="9">
    <source>
        <dbReference type="EMBL" id="GAQ88363.1"/>
    </source>
</evidence>
<evidence type="ECO:0000256" key="4">
    <source>
        <dbReference type="ARBA" id="ARBA00022531"/>
    </source>
</evidence>
<keyword evidence="8" id="KW-0603">Photosystem I</keyword>
<dbReference type="GO" id="GO:0009522">
    <property type="term" value="C:photosystem I"/>
    <property type="evidence" value="ECO:0007669"/>
    <property type="project" value="UniProtKB-KW"/>
</dbReference>
<feature type="binding site" evidence="7">
    <location>
        <position position="288"/>
    </location>
    <ligand>
        <name>chlorophyll a</name>
        <dbReference type="ChEBI" id="CHEBI:58416"/>
        <label>1</label>
    </ligand>
</feature>
<keyword evidence="5 8" id="KW-0934">Plastid</keyword>
<feature type="binding site" evidence="7">
    <location>
        <position position="160"/>
    </location>
    <ligand>
        <name>chlorophyll b</name>
        <dbReference type="ChEBI" id="CHEBI:61721"/>
        <label>3</label>
    </ligand>
</feature>
<protein>
    <recommendedName>
        <fullName evidence="8">Chlorophyll a-b binding protein, chloroplastic</fullName>
    </recommendedName>
</protein>